<sequence length="41" mass="4574">MHREIGFITFENADFVENLMADTHELGGSNVVVDRATPKVI</sequence>
<dbReference type="InterPro" id="IPR035979">
    <property type="entry name" value="RBD_domain_sf"/>
</dbReference>
<accession>A0A2P6RXI1</accession>
<dbReference type="Gene3D" id="3.30.70.330">
    <property type="match status" value="1"/>
</dbReference>
<dbReference type="AlphaFoldDB" id="A0A2P6RXI1"/>
<protein>
    <submittedName>
        <fullName evidence="1">Putative nucleotide-binding alpha-beta plait domain-containing protein</fullName>
    </submittedName>
</protein>
<comment type="caution">
    <text evidence="1">The sequence shown here is derived from an EMBL/GenBank/DDBJ whole genome shotgun (WGS) entry which is preliminary data.</text>
</comment>
<gene>
    <name evidence="1" type="ORF">RchiOBHm_Chr2g0141161</name>
</gene>
<evidence type="ECO:0000313" key="2">
    <source>
        <dbReference type="Proteomes" id="UP000238479"/>
    </source>
</evidence>
<dbReference type="GO" id="GO:0003676">
    <property type="term" value="F:nucleic acid binding"/>
    <property type="evidence" value="ECO:0007669"/>
    <property type="project" value="InterPro"/>
</dbReference>
<dbReference type="Proteomes" id="UP000238479">
    <property type="component" value="Chromosome 2"/>
</dbReference>
<dbReference type="STRING" id="74649.A0A2P6RXI1"/>
<name>A0A2P6RXI1_ROSCH</name>
<evidence type="ECO:0000313" key="1">
    <source>
        <dbReference type="EMBL" id="PRQ51149.1"/>
    </source>
</evidence>
<dbReference type="EMBL" id="PDCK01000040">
    <property type="protein sequence ID" value="PRQ51149.1"/>
    <property type="molecule type" value="Genomic_DNA"/>
</dbReference>
<dbReference type="InterPro" id="IPR012677">
    <property type="entry name" value="Nucleotide-bd_a/b_plait_sf"/>
</dbReference>
<organism evidence="1 2">
    <name type="scientific">Rosa chinensis</name>
    <name type="common">China rose</name>
    <dbReference type="NCBI Taxonomy" id="74649"/>
    <lineage>
        <taxon>Eukaryota</taxon>
        <taxon>Viridiplantae</taxon>
        <taxon>Streptophyta</taxon>
        <taxon>Embryophyta</taxon>
        <taxon>Tracheophyta</taxon>
        <taxon>Spermatophyta</taxon>
        <taxon>Magnoliopsida</taxon>
        <taxon>eudicotyledons</taxon>
        <taxon>Gunneridae</taxon>
        <taxon>Pentapetalae</taxon>
        <taxon>rosids</taxon>
        <taxon>fabids</taxon>
        <taxon>Rosales</taxon>
        <taxon>Rosaceae</taxon>
        <taxon>Rosoideae</taxon>
        <taxon>Rosoideae incertae sedis</taxon>
        <taxon>Rosa</taxon>
    </lineage>
</organism>
<keyword evidence="2" id="KW-1185">Reference proteome</keyword>
<dbReference type="Gramene" id="PRQ51149">
    <property type="protein sequence ID" value="PRQ51149"/>
    <property type="gene ID" value="RchiOBHm_Chr2g0141161"/>
</dbReference>
<proteinExistence type="predicted"/>
<reference evidence="1 2" key="1">
    <citation type="journal article" date="2018" name="Nat. Genet.">
        <title>The Rosa genome provides new insights in the design of modern roses.</title>
        <authorList>
            <person name="Bendahmane M."/>
        </authorList>
    </citation>
    <scope>NUCLEOTIDE SEQUENCE [LARGE SCALE GENOMIC DNA]</scope>
    <source>
        <strain evidence="2">cv. Old Blush</strain>
    </source>
</reference>
<dbReference type="SUPFAM" id="SSF54928">
    <property type="entry name" value="RNA-binding domain, RBD"/>
    <property type="match status" value="1"/>
</dbReference>